<dbReference type="SUPFAM" id="SSF48179">
    <property type="entry name" value="6-phosphogluconate dehydrogenase C-terminal domain-like"/>
    <property type="match status" value="1"/>
</dbReference>
<evidence type="ECO:0000256" key="4">
    <source>
        <dbReference type="ARBA" id="ARBA00019465"/>
    </source>
</evidence>
<dbReference type="RefSeq" id="WP_124926832.1">
    <property type="nucleotide sequence ID" value="NZ_BMOH01000007.1"/>
</dbReference>
<dbReference type="Gene3D" id="3.40.50.720">
    <property type="entry name" value="NAD(P)-binding Rossmann-like Domain"/>
    <property type="match status" value="1"/>
</dbReference>
<evidence type="ECO:0000256" key="8">
    <source>
        <dbReference type="ARBA" id="ARBA00032024"/>
    </source>
</evidence>
<dbReference type="OrthoDB" id="6530772at2"/>
<evidence type="ECO:0000313" key="14">
    <source>
        <dbReference type="Proteomes" id="UP000267535"/>
    </source>
</evidence>
<comment type="similarity">
    <text evidence="2 10">Belongs to the ketopantoate reductase family.</text>
</comment>
<comment type="pathway">
    <text evidence="1 10">Cofactor biosynthesis; (R)-pantothenate biosynthesis; (R)-pantoate from 3-methyl-2-oxobutanoate: step 2/2.</text>
</comment>
<dbReference type="Pfam" id="PF02558">
    <property type="entry name" value="ApbA"/>
    <property type="match status" value="1"/>
</dbReference>
<dbReference type="PANTHER" id="PTHR43765">
    <property type="entry name" value="2-DEHYDROPANTOATE 2-REDUCTASE-RELATED"/>
    <property type="match status" value="1"/>
</dbReference>
<reference evidence="13 14" key="1">
    <citation type="submission" date="2018-11" db="EMBL/GenBank/DDBJ databases">
        <title>The draft genome sequence of Amphritea balenae JAMM 1525T.</title>
        <authorList>
            <person name="Fang Z."/>
            <person name="Zhang Y."/>
            <person name="Han X."/>
        </authorList>
    </citation>
    <scope>NUCLEOTIDE SEQUENCE [LARGE SCALE GENOMIC DNA]</scope>
    <source>
        <strain evidence="13 14">JAMM 1525</strain>
    </source>
</reference>
<evidence type="ECO:0000256" key="1">
    <source>
        <dbReference type="ARBA" id="ARBA00004994"/>
    </source>
</evidence>
<protein>
    <recommendedName>
        <fullName evidence="4 10">2-dehydropantoate 2-reductase</fullName>
        <ecNumber evidence="3 10">1.1.1.169</ecNumber>
    </recommendedName>
    <alternativeName>
        <fullName evidence="8 10">Ketopantoate reductase</fullName>
    </alternativeName>
</protein>
<dbReference type="Proteomes" id="UP000267535">
    <property type="component" value="Unassembled WGS sequence"/>
</dbReference>
<sequence>MHWHILGAGAIGLLWADKLIRSGHQVTLILRNQDKLDQYSGEFSITDDGQETRHKVDAQLASEAEPVSNLLITTKSFASTAAFNSVKSRTSDSTRVLLLHNGMGPQQQLVEENPTLEVWAGSTTDGAYFSAPFILIRAGKGETRIGRLSQQGSEQLFNELNCDQNPLLLETDIISVLWRKLAINCAINPLTALFNCRNGELLKYDDRRAAMAQICKEVEQVASALNITLFDCKLMEQAWNIAELTGQNHSSMQQDVSQGRPTEIETITGYLCQEAERMGINVPANQMTLDAIRSISL</sequence>
<keyword evidence="14" id="KW-1185">Reference proteome</keyword>
<dbReference type="PANTHER" id="PTHR43765:SF2">
    <property type="entry name" value="2-DEHYDROPANTOATE 2-REDUCTASE"/>
    <property type="match status" value="1"/>
</dbReference>
<dbReference type="EMBL" id="RQXV01000008">
    <property type="protein sequence ID" value="RRC98252.1"/>
    <property type="molecule type" value="Genomic_DNA"/>
</dbReference>
<comment type="function">
    <text evidence="10">Catalyzes the NADPH-dependent reduction of ketopantoate into pantoic acid.</text>
</comment>
<organism evidence="13 14">
    <name type="scientific">Amphritea balenae</name>
    <dbReference type="NCBI Taxonomy" id="452629"/>
    <lineage>
        <taxon>Bacteria</taxon>
        <taxon>Pseudomonadati</taxon>
        <taxon>Pseudomonadota</taxon>
        <taxon>Gammaproteobacteria</taxon>
        <taxon>Oceanospirillales</taxon>
        <taxon>Oceanospirillaceae</taxon>
        <taxon>Amphritea</taxon>
    </lineage>
</organism>
<evidence type="ECO:0000256" key="2">
    <source>
        <dbReference type="ARBA" id="ARBA00007870"/>
    </source>
</evidence>
<evidence type="ECO:0000259" key="11">
    <source>
        <dbReference type="Pfam" id="PF02558"/>
    </source>
</evidence>
<evidence type="ECO:0000256" key="10">
    <source>
        <dbReference type="RuleBase" id="RU362068"/>
    </source>
</evidence>
<evidence type="ECO:0000256" key="6">
    <source>
        <dbReference type="ARBA" id="ARBA00022857"/>
    </source>
</evidence>
<feature type="domain" description="Ketopantoate reductase C-terminal" evidence="12">
    <location>
        <begin position="172"/>
        <end position="294"/>
    </location>
</feature>
<dbReference type="Gene3D" id="1.10.1040.10">
    <property type="entry name" value="N-(1-d-carboxylethyl)-l-norvaline Dehydrogenase, domain 2"/>
    <property type="match status" value="1"/>
</dbReference>
<dbReference type="GO" id="GO:0015940">
    <property type="term" value="P:pantothenate biosynthetic process"/>
    <property type="evidence" value="ECO:0007669"/>
    <property type="project" value="UniProtKB-UniPathway"/>
</dbReference>
<evidence type="ECO:0000256" key="5">
    <source>
        <dbReference type="ARBA" id="ARBA00022655"/>
    </source>
</evidence>
<evidence type="ECO:0000256" key="3">
    <source>
        <dbReference type="ARBA" id="ARBA00013014"/>
    </source>
</evidence>
<dbReference type="InterPro" id="IPR013328">
    <property type="entry name" value="6PGD_dom2"/>
</dbReference>
<dbReference type="InterPro" id="IPR050838">
    <property type="entry name" value="Ketopantoate_reductase"/>
</dbReference>
<keyword evidence="7 10" id="KW-0560">Oxidoreductase</keyword>
<dbReference type="GO" id="GO:0005737">
    <property type="term" value="C:cytoplasm"/>
    <property type="evidence" value="ECO:0007669"/>
    <property type="project" value="TreeGrafter"/>
</dbReference>
<dbReference type="GO" id="GO:0008677">
    <property type="term" value="F:2-dehydropantoate 2-reductase activity"/>
    <property type="evidence" value="ECO:0007669"/>
    <property type="project" value="UniProtKB-EC"/>
</dbReference>
<dbReference type="InterPro" id="IPR003710">
    <property type="entry name" value="ApbA"/>
</dbReference>
<evidence type="ECO:0000313" key="13">
    <source>
        <dbReference type="EMBL" id="RRC98252.1"/>
    </source>
</evidence>
<dbReference type="InterPro" id="IPR036291">
    <property type="entry name" value="NAD(P)-bd_dom_sf"/>
</dbReference>
<dbReference type="InterPro" id="IPR013332">
    <property type="entry name" value="KPR_N"/>
</dbReference>
<dbReference type="InterPro" id="IPR013752">
    <property type="entry name" value="KPA_reductase"/>
</dbReference>
<comment type="catalytic activity">
    <reaction evidence="9 10">
        <text>(R)-pantoate + NADP(+) = 2-dehydropantoate + NADPH + H(+)</text>
        <dbReference type="Rhea" id="RHEA:16233"/>
        <dbReference type="ChEBI" id="CHEBI:11561"/>
        <dbReference type="ChEBI" id="CHEBI:15378"/>
        <dbReference type="ChEBI" id="CHEBI:15980"/>
        <dbReference type="ChEBI" id="CHEBI:57783"/>
        <dbReference type="ChEBI" id="CHEBI:58349"/>
        <dbReference type="EC" id="1.1.1.169"/>
    </reaction>
</comment>
<comment type="caution">
    <text evidence="13">The sequence shown here is derived from an EMBL/GenBank/DDBJ whole genome shotgun (WGS) entry which is preliminary data.</text>
</comment>
<dbReference type="UniPathway" id="UPA00028">
    <property type="reaction ID" value="UER00004"/>
</dbReference>
<dbReference type="Pfam" id="PF08546">
    <property type="entry name" value="ApbA_C"/>
    <property type="match status" value="1"/>
</dbReference>
<keyword evidence="6 10" id="KW-0521">NADP</keyword>
<accession>A0A3P1SQ33</accession>
<gene>
    <name evidence="13" type="ORF">EHS89_14265</name>
</gene>
<proteinExistence type="inferred from homology"/>
<feature type="domain" description="Ketopantoate reductase N-terminal" evidence="11">
    <location>
        <begin position="3"/>
        <end position="149"/>
    </location>
</feature>
<evidence type="ECO:0000256" key="7">
    <source>
        <dbReference type="ARBA" id="ARBA00023002"/>
    </source>
</evidence>
<dbReference type="GO" id="GO:0050661">
    <property type="term" value="F:NADP binding"/>
    <property type="evidence" value="ECO:0007669"/>
    <property type="project" value="TreeGrafter"/>
</dbReference>
<keyword evidence="5 10" id="KW-0566">Pantothenate biosynthesis</keyword>
<evidence type="ECO:0000256" key="9">
    <source>
        <dbReference type="ARBA" id="ARBA00048793"/>
    </source>
</evidence>
<evidence type="ECO:0000259" key="12">
    <source>
        <dbReference type="Pfam" id="PF08546"/>
    </source>
</evidence>
<name>A0A3P1SQ33_9GAMM</name>
<dbReference type="EC" id="1.1.1.169" evidence="3 10"/>
<dbReference type="SUPFAM" id="SSF51735">
    <property type="entry name" value="NAD(P)-binding Rossmann-fold domains"/>
    <property type="match status" value="1"/>
</dbReference>
<dbReference type="InterPro" id="IPR008927">
    <property type="entry name" value="6-PGluconate_DH-like_C_sf"/>
</dbReference>
<dbReference type="AlphaFoldDB" id="A0A3P1SQ33"/>
<dbReference type="FunFam" id="1.10.1040.10:FF:000017">
    <property type="entry name" value="2-dehydropantoate 2-reductase"/>
    <property type="match status" value="1"/>
</dbReference>
<dbReference type="NCBIfam" id="TIGR00745">
    <property type="entry name" value="apbA_panE"/>
    <property type="match status" value="1"/>
</dbReference>